<proteinExistence type="predicted"/>
<dbReference type="InterPro" id="IPR011059">
    <property type="entry name" value="Metal-dep_hydrolase_composite"/>
</dbReference>
<gene>
    <name evidence="1" type="ORF">RBB75_04290</name>
</gene>
<dbReference type="InterPro" id="IPR051781">
    <property type="entry name" value="Metallo-dep_Hydrolase"/>
</dbReference>
<dbReference type="Gene3D" id="3.20.20.140">
    <property type="entry name" value="Metal-dependent hydrolases"/>
    <property type="match status" value="1"/>
</dbReference>
<dbReference type="SUPFAM" id="SSF51556">
    <property type="entry name" value="Metallo-dependent hydrolases"/>
    <property type="match status" value="1"/>
</dbReference>
<dbReference type="InterPro" id="IPR032466">
    <property type="entry name" value="Metal_Hydrolase"/>
</dbReference>
<name>A0AAU7ZEW7_9BACT</name>
<dbReference type="AlphaFoldDB" id="A0AAU7ZEW7"/>
<evidence type="ECO:0008006" key="2">
    <source>
        <dbReference type="Google" id="ProtNLM"/>
    </source>
</evidence>
<accession>A0AAU7ZEW7</accession>
<dbReference type="EMBL" id="CP132932">
    <property type="protein sequence ID" value="XCB27539.1"/>
    <property type="molecule type" value="Genomic_DNA"/>
</dbReference>
<sequence>MQADLLPAPVRVCQRQTLELRNANWFDGNKFERGTWFVDEAGRFTRNRPAHIERVLSLQHRFLVPAYGDAHCHNFSHLADLDKQTSLYIHDGVLSAKSMTDPRRTAVEAAGQLHRWGDPLNIAYAHGGLTGTRSHPAGIYESIALGYHGETKPEHAQQIDASRLEENDAYFVIDTRADLERKWPLILAGKPDFIKVYLLDTENYREHVQQGYGLGLNPELLPLVVQKAHAAGLRVSAHINTAHDFHVGVISGIDEFAHAPLVFAKGDMLERMYKIHSEDARQAAAQHISLTLTLFASDYQTGDPNLDELHRRLTKYNVELLRSSGVHLALGFDGYNTDSVGEVQVIRNLHLFSDTELLRLWSTDTVHAIFPGRKIGSIAEGDEATFLILAGNPLRDFSNTQRIEHRFITGQELLLRGR</sequence>
<dbReference type="PANTHER" id="PTHR43135:SF3">
    <property type="entry name" value="ALPHA-D-RIBOSE 1-METHYLPHOSPHONATE 5-TRIPHOSPHATE DIPHOSPHATASE"/>
    <property type="match status" value="1"/>
</dbReference>
<protein>
    <recommendedName>
        <fullName evidence="2">Amidohydrolase-related domain-containing protein</fullName>
    </recommendedName>
</protein>
<dbReference type="KEGG" id="temp:RBB75_04290"/>
<dbReference type="RefSeq" id="WP_353069669.1">
    <property type="nucleotide sequence ID" value="NZ_CP132932.1"/>
</dbReference>
<reference evidence="1" key="2">
    <citation type="journal article" date="2024" name="Environ. Microbiol.">
        <title>Genome analysis and description of Tunturibacter gen. nov. expands the diversity of Terriglobia in tundra soils.</title>
        <authorList>
            <person name="Messyasz A."/>
            <person name="Mannisto M.K."/>
            <person name="Kerkhof L.J."/>
            <person name="Haggblom M.M."/>
        </authorList>
    </citation>
    <scope>NUCLEOTIDE SEQUENCE</scope>
    <source>
        <strain evidence="1">M8UP23</strain>
    </source>
</reference>
<dbReference type="PANTHER" id="PTHR43135">
    <property type="entry name" value="ALPHA-D-RIBOSE 1-METHYLPHOSPHONATE 5-TRIPHOSPHATE DIPHOSPHATASE"/>
    <property type="match status" value="1"/>
</dbReference>
<dbReference type="Gene3D" id="2.30.40.10">
    <property type="entry name" value="Urease, subunit C, domain 1"/>
    <property type="match status" value="1"/>
</dbReference>
<evidence type="ECO:0000313" key="1">
    <source>
        <dbReference type="EMBL" id="XCB27539.1"/>
    </source>
</evidence>
<reference evidence="1" key="1">
    <citation type="submission" date="2023-08" db="EMBL/GenBank/DDBJ databases">
        <authorList>
            <person name="Messyasz A."/>
            <person name="Mannisto M.K."/>
            <person name="Kerkhof L.J."/>
            <person name="Haggblom M."/>
        </authorList>
    </citation>
    <scope>NUCLEOTIDE SEQUENCE</scope>
    <source>
        <strain evidence="1">M8UP23</strain>
    </source>
</reference>
<organism evidence="1">
    <name type="scientific">Tunturiibacter empetritectus</name>
    <dbReference type="NCBI Taxonomy" id="3069691"/>
    <lineage>
        <taxon>Bacteria</taxon>
        <taxon>Pseudomonadati</taxon>
        <taxon>Acidobacteriota</taxon>
        <taxon>Terriglobia</taxon>
        <taxon>Terriglobales</taxon>
        <taxon>Acidobacteriaceae</taxon>
        <taxon>Tunturiibacter</taxon>
    </lineage>
</organism>
<dbReference type="GO" id="GO:0016810">
    <property type="term" value="F:hydrolase activity, acting on carbon-nitrogen (but not peptide) bonds"/>
    <property type="evidence" value="ECO:0007669"/>
    <property type="project" value="InterPro"/>
</dbReference>